<dbReference type="AlphaFoldDB" id="A0A1Y5TSA9"/>
<sequence>MTLVMVASVGMPPSTRCSLAENWITRASQGHAVERLTDISANNMTQHHILVDERKLRHLRIHKPRAACLCLRAGGPLQRRERVAGASRGAVLPQRRQLAVGIPLRSL</sequence>
<organism evidence="1 2">
    <name type="scientific">Pacificibacter marinus</name>
    <dbReference type="NCBI Taxonomy" id="658057"/>
    <lineage>
        <taxon>Bacteria</taxon>
        <taxon>Pseudomonadati</taxon>
        <taxon>Pseudomonadota</taxon>
        <taxon>Alphaproteobacteria</taxon>
        <taxon>Rhodobacterales</taxon>
        <taxon>Roseobacteraceae</taxon>
        <taxon>Pacificibacter</taxon>
    </lineage>
</organism>
<proteinExistence type="predicted"/>
<gene>
    <name evidence="1" type="ORF">PAM7971_03811</name>
</gene>
<dbReference type="Proteomes" id="UP000193307">
    <property type="component" value="Unassembled WGS sequence"/>
</dbReference>
<name>A0A1Y5TSA9_9RHOB</name>
<reference evidence="1 2" key="1">
    <citation type="submission" date="2017-03" db="EMBL/GenBank/DDBJ databases">
        <authorList>
            <person name="Afonso C.L."/>
            <person name="Miller P.J."/>
            <person name="Scott M.A."/>
            <person name="Spackman E."/>
            <person name="Goraichik I."/>
            <person name="Dimitrov K.M."/>
            <person name="Suarez D.L."/>
            <person name="Swayne D.E."/>
        </authorList>
    </citation>
    <scope>NUCLEOTIDE SEQUENCE [LARGE SCALE GENOMIC DNA]</scope>
    <source>
        <strain evidence="1 2">CECT 7971</strain>
    </source>
</reference>
<keyword evidence="2" id="KW-1185">Reference proteome</keyword>
<evidence type="ECO:0000313" key="1">
    <source>
        <dbReference type="EMBL" id="SLN71050.1"/>
    </source>
</evidence>
<protein>
    <submittedName>
        <fullName evidence="1">Uncharacterized protein</fullName>
    </submittedName>
</protein>
<dbReference type="EMBL" id="FWFW01000025">
    <property type="protein sequence ID" value="SLN71050.1"/>
    <property type="molecule type" value="Genomic_DNA"/>
</dbReference>
<accession>A0A1Y5TSA9</accession>
<evidence type="ECO:0000313" key="2">
    <source>
        <dbReference type="Proteomes" id="UP000193307"/>
    </source>
</evidence>